<reference evidence="2 3" key="1">
    <citation type="journal article" date="2020" name="G3 (Bethesda)">
        <title>CeMbio - The Caenorhabditis elegans Microbiome Resource.</title>
        <authorList>
            <person name="Dirksen P."/>
            <person name="Assie A."/>
            <person name="Zimmermann J."/>
            <person name="Zhang F."/>
            <person name="Tietje A.M."/>
            <person name="Marsh S.A."/>
            <person name="Felix M.A."/>
            <person name="Shapira M."/>
            <person name="Kaleta C."/>
            <person name="Schulenburg H."/>
            <person name="Samuel B."/>
        </authorList>
    </citation>
    <scope>NUCLEOTIDE SEQUENCE [LARGE SCALE GENOMIC DNA]</scope>
    <source>
        <strain evidence="2 3">BIGb0172</strain>
    </source>
</reference>
<dbReference type="Pfam" id="PF01809">
    <property type="entry name" value="YidD"/>
    <property type="match status" value="1"/>
</dbReference>
<dbReference type="PANTHER" id="PTHR33383:SF1">
    <property type="entry name" value="MEMBRANE PROTEIN INSERTION EFFICIENCY FACTOR-RELATED"/>
    <property type="match status" value="1"/>
</dbReference>
<dbReference type="AlphaFoldDB" id="A0A7G5ED30"/>
<dbReference type="HAMAP" id="MF_00386">
    <property type="entry name" value="UPF0161_YidD"/>
    <property type="match status" value="1"/>
</dbReference>
<evidence type="ECO:0000256" key="1">
    <source>
        <dbReference type="HAMAP-Rule" id="MF_00386"/>
    </source>
</evidence>
<dbReference type="NCBIfam" id="TIGR00278">
    <property type="entry name" value="membrane protein insertion efficiency factor YidD"/>
    <property type="match status" value="1"/>
</dbReference>
<evidence type="ECO:0000313" key="2">
    <source>
        <dbReference type="EMBL" id="QMV71905.1"/>
    </source>
</evidence>
<protein>
    <recommendedName>
        <fullName evidence="1">Putative membrane protein insertion efficiency factor</fullName>
    </recommendedName>
</protein>
<comment type="subcellular location">
    <subcellularLocation>
        <location evidence="1">Cell membrane</location>
        <topology evidence="1">Peripheral membrane protein</topology>
        <orientation evidence="1">Cytoplasmic side</orientation>
    </subcellularLocation>
</comment>
<dbReference type="GO" id="GO:0005886">
    <property type="term" value="C:plasma membrane"/>
    <property type="evidence" value="ECO:0007669"/>
    <property type="project" value="UniProtKB-SubCell"/>
</dbReference>
<comment type="function">
    <text evidence="1">Could be involved in insertion of integral membrane proteins into the membrane.</text>
</comment>
<gene>
    <name evidence="2" type="primary">yidD</name>
    <name evidence="2" type="ORF">HS961_03140</name>
</gene>
<dbReference type="RefSeq" id="WP_182326333.1">
    <property type="nucleotide sequence ID" value="NZ_CP058554.1"/>
</dbReference>
<sequence>MMQRLLMGLVRGYRLLLSPWLGSACRFEPTCSAYSLQALEQHGAAMGSYLTVRRLARCHPWCEGGLDPVPAHPRWFSRLVTPADSSSSPSEKSS</sequence>
<dbReference type="PROSITE" id="PS51257">
    <property type="entry name" value="PROKAR_LIPOPROTEIN"/>
    <property type="match status" value="1"/>
</dbReference>
<accession>A0A7G5ED30</accession>
<proteinExistence type="inferred from homology"/>
<dbReference type="EMBL" id="CP058554">
    <property type="protein sequence ID" value="QMV71905.1"/>
    <property type="molecule type" value="Genomic_DNA"/>
</dbReference>
<evidence type="ECO:0000313" key="3">
    <source>
        <dbReference type="Proteomes" id="UP000515240"/>
    </source>
</evidence>
<dbReference type="Proteomes" id="UP000515240">
    <property type="component" value="Chromosome"/>
</dbReference>
<dbReference type="KEGG" id="cpis:HS961_03140"/>
<organism evidence="2 3">
    <name type="scientific">Comamonas piscis</name>
    <dbReference type="NCBI Taxonomy" id="1562974"/>
    <lineage>
        <taxon>Bacteria</taxon>
        <taxon>Pseudomonadati</taxon>
        <taxon>Pseudomonadota</taxon>
        <taxon>Betaproteobacteria</taxon>
        <taxon>Burkholderiales</taxon>
        <taxon>Comamonadaceae</taxon>
        <taxon>Comamonas</taxon>
    </lineage>
</organism>
<dbReference type="InterPro" id="IPR002696">
    <property type="entry name" value="Membr_insert_effic_factor_YidD"/>
</dbReference>
<dbReference type="SMART" id="SM01234">
    <property type="entry name" value="Haemolytic"/>
    <property type="match status" value="1"/>
</dbReference>
<keyword evidence="1" id="KW-0472">Membrane</keyword>
<name>A0A7G5ED30_9BURK</name>
<keyword evidence="1" id="KW-1003">Cell membrane</keyword>
<keyword evidence="3" id="KW-1185">Reference proteome</keyword>
<comment type="similarity">
    <text evidence="1">Belongs to the UPF0161 family.</text>
</comment>
<dbReference type="PANTHER" id="PTHR33383">
    <property type="entry name" value="MEMBRANE PROTEIN INSERTION EFFICIENCY FACTOR-RELATED"/>
    <property type="match status" value="1"/>
</dbReference>